<protein>
    <submittedName>
        <fullName evidence="1">Uncharacterized protein</fullName>
    </submittedName>
</protein>
<organism evidence="1 2">
    <name type="scientific">Pseudomonas syringae pv. persicae</name>
    <dbReference type="NCBI Taxonomy" id="237306"/>
    <lineage>
        <taxon>Bacteria</taxon>
        <taxon>Pseudomonadati</taxon>
        <taxon>Pseudomonadota</taxon>
        <taxon>Gammaproteobacteria</taxon>
        <taxon>Pseudomonadales</taxon>
        <taxon>Pseudomonadaceae</taxon>
        <taxon>Pseudomonas</taxon>
    </lineage>
</organism>
<dbReference type="EMBL" id="RBQE01000610">
    <property type="protein sequence ID" value="RMO95117.1"/>
    <property type="molecule type" value="Genomic_DNA"/>
</dbReference>
<dbReference type="Proteomes" id="UP000281604">
    <property type="component" value="Unassembled WGS sequence"/>
</dbReference>
<evidence type="ECO:0000313" key="2">
    <source>
        <dbReference type="Proteomes" id="UP000281604"/>
    </source>
</evidence>
<name>A0A3M3ZKC7_9PSED</name>
<evidence type="ECO:0000313" key="1">
    <source>
        <dbReference type="EMBL" id="RMO95117.1"/>
    </source>
</evidence>
<gene>
    <name evidence="1" type="ORF">ALQ30_101932</name>
</gene>
<proteinExistence type="predicted"/>
<comment type="caution">
    <text evidence="1">The sequence shown here is derived from an EMBL/GenBank/DDBJ whole genome shotgun (WGS) entry which is preliminary data.</text>
</comment>
<sequence length="56" mass="6652">MFFIQRLIRDLKTNLAVFNVFPWLPGCSEAFRDRFLSIRVIENTGAECEWQPYSPQ</sequence>
<accession>A0A3M3ZKC7</accession>
<dbReference type="AlphaFoldDB" id="A0A3M3ZKC7"/>
<reference evidence="1 2" key="1">
    <citation type="submission" date="2018-08" db="EMBL/GenBank/DDBJ databases">
        <title>Recombination of ecologically and evolutionarily significant loci maintains genetic cohesion in the Pseudomonas syringae species complex.</title>
        <authorList>
            <person name="Dillon M."/>
            <person name="Thakur S."/>
            <person name="Almeida R.N.D."/>
            <person name="Weir B.S."/>
            <person name="Guttman D.S."/>
        </authorList>
    </citation>
    <scope>NUCLEOTIDE SEQUENCE [LARGE SCALE GENOMIC DNA]</scope>
    <source>
        <strain evidence="1 2">ICMP 3706</strain>
    </source>
</reference>